<protein>
    <recommendedName>
        <fullName evidence="8 10">Protein GrpE</fullName>
    </recommendedName>
    <alternativeName>
        <fullName evidence="9 10">HSP-70 cofactor</fullName>
    </alternativeName>
</protein>
<keyword evidence="6 10" id="KW-0143">Chaperone</keyword>
<dbReference type="InterPro" id="IPR000740">
    <property type="entry name" value="GrpE"/>
</dbReference>
<dbReference type="InterPro" id="IPR013805">
    <property type="entry name" value="GrpE_CC"/>
</dbReference>
<feature type="region of interest" description="Disordered" evidence="14">
    <location>
        <begin position="1"/>
        <end position="62"/>
    </location>
</feature>
<dbReference type="Gene3D" id="2.30.22.10">
    <property type="entry name" value="Head domain of nucleotide exchange factor GrpE"/>
    <property type="match status" value="1"/>
</dbReference>
<evidence type="ECO:0000256" key="14">
    <source>
        <dbReference type="SAM" id="MobiDB-lite"/>
    </source>
</evidence>
<evidence type="ECO:0000256" key="3">
    <source>
        <dbReference type="ARBA" id="ARBA00011738"/>
    </source>
</evidence>
<keyword evidence="4 10" id="KW-0963">Cytoplasm</keyword>
<dbReference type="AlphaFoldDB" id="A0A939PAR5"/>
<dbReference type="GO" id="GO:0051087">
    <property type="term" value="F:protein-folding chaperone binding"/>
    <property type="evidence" value="ECO:0007669"/>
    <property type="project" value="InterPro"/>
</dbReference>
<evidence type="ECO:0000256" key="10">
    <source>
        <dbReference type="HAMAP-Rule" id="MF_01151"/>
    </source>
</evidence>
<dbReference type="Proteomes" id="UP000669179">
    <property type="component" value="Unassembled WGS sequence"/>
</dbReference>
<dbReference type="PRINTS" id="PR00773">
    <property type="entry name" value="GRPEPROTEIN"/>
</dbReference>
<evidence type="ECO:0000256" key="8">
    <source>
        <dbReference type="ARBA" id="ARBA00072274"/>
    </source>
</evidence>
<keyword evidence="16" id="KW-1185">Reference proteome</keyword>
<organism evidence="15 16">
    <name type="scientific">Actinomadura barringtoniae</name>
    <dbReference type="NCBI Taxonomy" id="1427535"/>
    <lineage>
        <taxon>Bacteria</taxon>
        <taxon>Bacillati</taxon>
        <taxon>Actinomycetota</taxon>
        <taxon>Actinomycetes</taxon>
        <taxon>Streptosporangiales</taxon>
        <taxon>Thermomonosporaceae</taxon>
        <taxon>Actinomadura</taxon>
    </lineage>
</organism>
<dbReference type="RefSeq" id="WP_208257045.1">
    <property type="nucleotide sequence ID" value="NZ_JAGEOJ010000007.1"/>
</dbReference>
<dbReference type="GO" id="GO:0005737">
    <property type="term" value="C:cytoplasm"/>
    <property type="evidence" value="ECO:0007669"/>
    <property type="project" value="UniProtKB-SubCell"/>
</dbReference>
<dbReference type="FunFam" id="2.30.22.10:FF:000001">
    <property type="entry name" value="Protein GrpE"/>
    <property type="match status" value="1"/>
</dbReference>
<dbReference type="EMBL" id="JAGEOJ010000007">
    <property type="protein sequence ID" value="MBO2449186.1"/>
    <property type="molecule type" value="Genomic_DNA"/>
</dbReference>
<dbReference type="NCBIfam" id="NF010760">
    <property type="entry name" value="PRK14163.1"/>
    <property type="match status" value="1"/>
</dbReference>
<dbReference type="SUPFAM" id="SSF58014">
    <property type="entry name" value="Coiled-coil domain of nucleotide exchange factor GrpE"/>
    <property type="match status" value="1"/>
</dbReference>
<sequence>MSRPNEGEERDGPVIRDNRRIDPKTGEVRSPAAGAAGAGAAGKAGAAGAESAAEETPAMDEEAVALKTQLAERTADLQRLQAEYANYRKRVERDKGTIREHAVGGVLNELLPILDDIGRARDHDELTGGFKSVGEALEATVGKLGLEKYGEKGEPFDPTVHEALMHSYSPDVSETSVVDVLQPGYRIGERVLRPARVAVAEPGPDADESGDGQGDENE</sequence>
<comment type="function">
    <text evidence="7 10 11">Participates actively in the response to hyperosmotic and heat shock by preventing the aggregation of stress-denatured proteins, in association with DnaK and GrpE. It is the nucleotide exchange factor for DnaK and may function as a thermosensor. Unfolded proteins bind initially to DnaJ; upon interaction with the DnaJ-bound protein, DnaK hydrolyzes its bound ATP, resulting in the formation of a stable complex. GrpE releases ADP from DnaK; ATP binding to DnaK triggers the release of the substrate protein, thus completing the reaction cycle. Several rounds of ATP-dependent interactions between DnaJ, DnaK and GrpE are required for fully efficient folding.</text>
</comment>
<evidence type="ECO:0000256" key="4">
    <source>
        <dbReference type="ARBA" id="ARBA00022490"/>
    </source>
</evidence>
<evidence type="ECO:0000256" key="11">
    <source>
        <dbReference type="RuleBase" id="RU000639"/>
    </source>
</evidence>
<evidence type="ECO:0000256" key="7">
    <source>
        <dbReference type="ARBA" id="ARBA00053401"/>
    </source>
</evidence>
<comment type="subunit">
    <text evidence="3 10">Homodimer.</text>
</comment>
<dbReference type="Gene3D" id="3.90.20.20">
    <property type="match status" value="1"/>
</dbReference>
<feature type="compositionally biased region" description="Basic and acidic residues" evidence="14">
    <location>
        <begin position="1"/>
        <end position="27"/>
    </location>
</feature>
<accession>A0A939PAR5</accession>
<dbReference type="GO" id="GO:0042803">
    <property type="term" value="F:protein homodimerization activity"/>
    <property type="evidence" value="ECO:0007669"/>
    <property type="project" value="InterPro"/>
</dbReference>
<evidence type="ECO:0000256" key="2">
    <source>
        <dbReference type="ARBA" id="ARBA00009054"/>
    </source>
</evidence>
<gene>
    <name evidence="10 15" type="primary">grpE</name>
    <name evidence="15" type="ORF">J4573_18930</name>
</gene>
<feature type="compositionally biased region" description="Acidic residues" evidence="14">
    <location>
        <begin position="204"/>
        <end position="218"/>
    </location>
</feature>
<evidence type="ECO:0000256" key="5">
    <source>
        <dbReference type="ARBA" id="ARBA00023016"/>
    </source>
</evidence>
<comment type="subcellular location">
    <subcellularLocation>
        <location evidence="1 10">Cytoplasm</location>
    </subcellularLocation>
</comment>
<evidence type="ECO:0000256" key="12">
    <source>
        <dbReference type="RuleBase" id="RU004478"/>
    </source>
</evidence>
<dbReference type="GO" id="GO:0006457">
    <property type="term" value="P:protein folding"/>
    <property type="evidence" value="ECO:0007669"/>
    <property type="project" value="InterPro"/>
</dbReference>
<reference evidence="15" key="1">
    <citation type="submission" date="2021-03" db="EMBL/GenBank/DDBJ databases">
        <authorList>
            <person name="Kanchanasin P."/>
            <person name="Saeng-In P."/>
            <person name="Phongsopitanun W."/>
            <person name="Yuki M."/>
            <person name="Kudo T."/>
            <person name="Ohkuma M."/>
            <person name="Tanasupawat S."/>
        </authorList>
    </citation>
    <scope>NUCLEOTIDE SEQUENCE</scope>
    <source>
        <strain evidence="15">GKU 128</strain>
    </source>
</reference>
<evidence type="ECO:0000256" key="13">
    <source>
        <dbReference type="SAM" id="Coils"/>
    </source>
</evidence>
<dbReference type="PANTHER" id="PTHR21237">
    <property type="entry name" value="GRPE PROTEIN"/>
    <property type="match status" value="1"/>
</dbReference>
<evidence type="ECO:0000256" key="6">
    <source>
        <dbReference type="ARBA" id="ARBA00023186"/>
    </source>
</evidence>
<dbReference type="GO" id="GO:0051082">
    <property type="term" value="F:unfolded protein binding"/>
    <property type="evidence" value="ECO:0007669"/>
    <property type="project" value="TreeGrafter"/>
</dbReference>
<dbReference type="PANTHER" id="PTHR21237:SF23">
    <property type="entry name" value="GRPE PROTEIN HOMOLOG, MITOCHONDRIAL"/>
    <property type="match status" value="1"/>
</dbReference>
<feature type="compositionally biased region" description="Low complexity" evidence="14">
    <location>
        <begin position="43"/>
        <end position="55"/>
    </location>
</feature>
<feature type="region of interest" description="Disordered" evidence="14">
    <location>
        <begin position="196"/>
        <end position="218"/>
    </location>
</feature>
<dbReference type="PROSITE" id="PS01071">
    <property type="entry name" value="GRPE"/>
    <property type="match status" value="1"/>
</dbReference>
<evidence type="ECO:0000313" key="15">
    <source>
        <dbReference type="EMBL" id="MBO2449186.1"/>
    </source>
</evidence>
<proteinExistence type="inferred from homology"/>
<keyword evidence="13" id="KW-0175">Coiled coil</keyword>
<dbReference type="SUPFAM" id="SSF51064">
    <property type="entry name" value="Head domain of nucleotide exchange factor GrpE"/>
    <property type="match status" value="1"/>
</dbReference>
<evidence type="ECO:0000313" key="16">
    <source>
        <dbReference type="Proteomes" id="UP000669179"/>
    </source>
</evidence>
<keyword evidence="5 10" id="KW-0346">Stress response</keyword>
<evidence type="ECO:0000256" key="9">
    <source>
        <dbReference type="ARBA" id="ARBA00076414"/>
    </source>
</evidence>
<comment type="caution">
    <text evidence="15">The sequence shown here is derived from an EMBL/GenBank/DDBJ whole genome shotgun (WGS) entry which is preliminary data.</text>
</comment>
<dbReference type="GO" id="GO:0000774">
    <property type="term" value="F:adenyl-nucleotide exchange factor activity"/>
    <property type="evidence" value="ECO:0007669"/>
    <property type="project" value="InterPro"/>
</dbReference>
<comment type="similarity">
    <text evidence="2 10 12">Belongs to the GrpE family.</text>
</comment>
<dbReference type="Pfam" id="PF01025">
    <property type="entry name" value="GrpE"/>
    <property type="match status" value="1"/>
</dbReference>
<evidence type="ECO:0000256" key="1">
    <source>
        <dbReference type="ARBA" id="ARBA00004496"/>
    </source>
</evidence>
<name>A0A939PAR5_9ACTN</name>
<dbReference type="HAMAP" id="MF_01151">
    <property type="entry name" value="GrpE"/>
    <property type="match status" value="1"/>
</dbReference>
<feature type="coiled-coil region" evidence="13">
    <location>
        <begin position="63"/>
        <end position="97"/>
    </location>
</feature>
<dbReference type="InterPro" id="IPR009012">
    <property type="entry name" value="GrpE_head"/>
</dbReference>
<dbReference type="CDD" id="cd00446">
    <property type="entry name" value="GrpE"/>
    <property type="match status" value="1"/>
</dbReference>